<feature type="region of interest" description="Disordered" evidence="1">
    <location>
        <begin position="1"/>
        <end position="46"/>
    </location>
</feature>
<dbReference type="EMBL" id="KZ303512">
    <property type="protein sequence ID" value="PIA14865.1"/>
    <property type="molecule type" value="Genomic_DNA"/>
</dbReference>
<proteinExistence type="predicted"/>
<protein>
    <submittedName>
        <fullName evidence="2">Uncharacterized protein</fullName>
    </submittedName>
</protein>
<evidence type="ECO:0000313" key="2">
    <source>
        <dbReference type="EMBL" id="PIA14865.1"/>
    </source>
</evidence>
<dbReference type="OrthoDB" id="5573822at2759"/>
<accession>A0A2G5B776</accession>
<gene>
    <name evidence="2" type="ORF">COEREDRAFT_88386</name>
</gene>
<evidence type="ECO:0000256" key="1">
    <source>
        <dbReference type="SAM" id="MobiDB-lite"/>
    </source>
</evidence>
<name>A0A2G5B776_COERN</name>
<keyword evidence="3" id="KW-1185">Reference proteome</keyword>
<dbReference type="Proteomes" id="UP000242474">
    <property type="component" value="Unassembled WGS sequence"/>
</dbReference>
<reference evidence="2 3" key="1">
    <citation type="journal article" date="2015" name="Genome Biol. Evol.">
        <title>Phylogenomic analyses indicate that early fungi evolved digesting cell walls of algal ancestors of land plants.</title>
        <authorList>
            <person name="Chang Y."/>
            <person name="Wang S."/>
            <person name="Sekimoto S."/>
            <person name="Aerts A.L."/>
            <person name="Choi C."/>
            <person name="Clum A."/>
            <person name="LaButti K.M."/>
            <person name="Lindquist E.A."/>
            <person name="Yee Ngan C."/>
            <person name="Ohm R.A."/>
            <person name="Salamov A.A."/>
            <person name="Grigoriev I.V."/>
            <person name="Spatafora J.W."/>
            <person name="Berbee M.L."/>
        </authorList>
    </citation>
    <scope>NUCLEOTIDE SEQUENCE [LARGE SCALE GENOMIC DNA]</scope>
    <source>
        <strain evidence="2 3">NRRL 1564</strain>
    </source>
</reference>
<feature type="compositionally biased region" description="Basic and acidic residues" evidence="1">
    <location>
        <begin position="30"/>
        <end position="43"/>
    </location>
</feature>
<evidence type="ECO:0000313" key="3">
    <source>
        <dbReference type="Proteomes" id="UP000242474"/>
    </source>
</evidence>
<sequence length="129" mass="14609">MGLFHRHRKMQVDPQVCVSAGTTGNPPTALKRDSTSSHDEHRQSRQCSAKELGIHYTIQNKHVVVPAQHPNAGIGGYHIVPCRSNIGGYYKIDRESEIGNDHEIGSKYWVEHMMHKASHHLEKSNKEKH</sequence>
<organism evidence="2 3">
    <name type="scientific">Coemansia reversa (strain ATCC 12441 / NRRL 1564)</name>
    <dbReference type="NCBI Taxonomy" id="763665"/>
    <lineage>
        <taxon>Eukaryota</taxon>
        <taxon>Fungi</taxon>
        <taxon>Fungi incertae sedis</taxon>
        <taxon>Zoopagomycota</taxon>
        <taxon>Kickxellomycotina</taxon>
        <taxon>Kickxellomycetes</taxon>
        <taxon>Kickxellales</taxon>
        <taxon>Kickxellaceae</taxon>
        <taxon>Coemansia</taxon>
    </lineage>
</organism>
<dbReference type="AlphaFoldDB" id="A0A2G5B776"/>